<organism evidence="2">
    <name type="scientific">Cladocopium goreaui</name>
    <dbReference type="NCBI Taxonomy" id="2562237"/>
    <lineage>
        <taxon>Eukaryota</taxon>
        <taxon>Sar</taxon>
        <taxon>Alveolata</taxon>
        <taxon>Dinophyceae</taxon>
        <taxon>Suessiales</taxon>
        <taxon>Symbiodiniaceae</taxon>
        <taxon>Cladocopium</taxon>
    </lineage>
</organism>
<dbReference type="EMBL" id="CAMXCT010000309">
    <property type="protein sequence ID" value="CAI3976959.1"/>
    <property type="molecule type" value="Genomic_DNA"/>
</dbReference>
<protein>
    <submittedName>
        <fullName evidence="4">ATPase family AAA domain-containing protein 3B</fullName>
    </submittedName>
</protein>
<name>A0A9P1BP87_9DINO</name>
<reference evidence="3" key="2">
    <citation type="submission" date="2024-04" db="EMBL/GenBank/DDBJ databases">
        <authorList>
            <person name="Chen Y."/>
            <person name="Shah S."/>
            <person name="Dougan E. K."/>
            <person name="Thang M."/>
            <person name="Chan C."/>
        </authorList>
    </citation>
    <scope>NUCLEOTIDE SEQUENCE [LARGE SCALE GENOMIC DNA]</scope>
</reference>
<comment type="caution">
    <text evidence="2">The sequence shown here is derived from an EMBL/GenBank/DDBJ whole genome shotgun (WGS) entry which is preliminary data.</text>
</comment>
<proteinExistence type="predicted"/>
<dbReference type="EMBL" id="CAMXCT020000309">
    <property type="protein sequence ID" value="CAL1130334.1"/>
    <property type="molecule type" value="Genomic_DNA"/>
</dbReference>
<evidence type="ECO:0000256" key="1">
    <source>
        <dbReference type="SAM" id="MobiDB-lite"/>
    </source>
</evidence>
<evidence type="ECO:0000313" key="5">
    <source>
        <dbReference type="Proteomes" id="UP001152797"/>
    </source>
</evidence>
<keyword evidence="5" id="KW-1185">Reference proteome</keyword>
<evidence type="ECO:0000313" key="3">
    <source>
        <dbReference type="EMBL" id="CAL1130334.1"/>
    </source>
</evidence>
<accession>A0A9P1BP87</accession>
<sequence>MATANGDDGAAEAKVAEEEEAARVVIDLAGEAVEEEAGDQKAPVPKSQKAGKGPGKGPPLPKPQARRVVQISPETPETSATRSPSRFHIQRPQNCQRGGVLVMSSEPADRDLAILVRHLTDSGRHQKDVRIDMALLNLGRLRALRYERNLFNAATRPVDGQRFLEMCSSCGVVAGERPVKLEGLDDLINALEGEIEDPRRCTISPST</sequence>
<dbReference type="AlphaFoldDB" id="A0A9P1BP87"/>
<reference evidence="2" key="1">
    <citation type="submission" date="2022-10" db="EMBL/GenBank/DDBJ databases">
        <authorList>
            <person name="Chen Y."/>
            <person name="Dougan E. K."/>
            <person name="Chan C."/>
            <person name="Rhodes N."/>
            <person name="Thang M."/>
        </authorList>
    </citation>
    <scope>NUCLEOTIDE SEQUENCE</scope>
</reference>
<evidence type="ECO:0000313" key="2">
    <source>
        <dbReference type="EMBL" id="CAI3976959.1"/>
    </source>
</evidence>
<feature type="region of interest" description="Disordered" evidence="1">
    <location>
        <begin position="29"/>
        <end position="96"/>
    </location>
</feature>
<feature type="compositionally biased region" description="Polar residues" evidence="1">
    <location>
        <begin position="72"/>
        <end position="84"/>
    </location>
</feature>
<feature type="region of interest" description="Disordered" evidence="1">
    <location>
        <begin position="1"/>
        <end position="20"/>
    </location>
</feature>
<dbReference type="EMBL" id="CAMXCT030000309">
    <property type="protein sequence ID" value="CAL4764271.1"/>
    <property type="molecule type" value="Genomic_DNA"/>
</dbReference>
<evidence type="ECO:0000313" key="4">
    <source>
        <dbReference type="EMBL" id="CAL4764271.1"/>
    </source>
</evidence>
<gene>
    <name evidence="2" type="ORF">C1SCF055_LOCUS5139</name>
</gene>
<dbReference type="Proteomes" id="UP001152797">
    <property type="component" value="Unassembled WGS sequence"/>
</dbReference>